<dbReference type="Proteomes" id="UP000824533">
    <property type="component" value="Linkage Group LG24"/>
</dbReference>
<gene>
    <name evidence="1" type="ORF">K1T71_012952</name>
</gene>
<accession>A0ACC1CIU7</accession>
<name>A0ACC1CIU7_9NEOP</name>
<evidence type="ECO:0000313" key="2">
    <source>
        <dbReference type="Proteomes" id="UP000824533"/>
    </source>
</evidence>
<proteinExistence type="predicted"/>
<protein>
    <submittedName>
        <fullName evidence="1">Uncharacterized protein</fullName>
    </submittedName>
</protein>
<organism evidence="1 2">
    <name type="scientific">Dendrolimus kikuchii</name>
    <dbReference type="NCBI Taxonomy" id="765133"/>
    <lineage>
        <taxon>Eukaryota</taxon>
        <taxon>Metazoa</taxon>
        <taxon>Ecdysozoa</taxon>
        <taxon>Arthropoda</taxon>
        <taxon>Hexapoda</taxon>
        <taxon>Insecta</taxon>
        <taxon>Pterygota</taxon>
        <taxon>Neoptera</taxon>
        <taxon>Endopterygota</taxon>
        <taxon>Lepidoptera</taxon>
        <taxon>Glossata</taxon>
        <taxon>Ditrysia</taxon>
        <taxon>Bombycoidea</taxon>
        <taxon>Lasiocampidae</taxon>
        <taxon>Dendrolimus</taxon>
    </lineage>
</organism>
<comment type="caution">
    <text evidence="1">The sequence shown here is derived from an EMBL/GenBank/DDBJ whole genome shotgun (WGS) entry which is preliminary data.</text>
</comment>
<dbReference type="EMBL" id="CM034410">
    <property type="protein sequence ID" value="KAJ0171402.1"/>
    <property type="molecule type" value="Genomic_DNA"/>
</dbReference>
<evidence type="ECO:0000313" key="1">
    <source>
        <dbReference type="EMBL" id="KAJ0171402.1"/>
    </source>
</evidence>
<reference evidence="1 2" key="1">
    <citation type="journal article" date="2021" name="Front. Genet.">
        <title>Chromosome-Level Genome Assembly Reveals Significant Gene Expansion in the Toll and IMD Signaling Pathways of Dendrolimus kikuchii.</title>
        <authorList>
            <person name="Zhou J."/>
            <person name="Wu P."/>
            <person name="Xiong Z."/>
            <person name="Liu N."/>
            <person name="Zhao N."/>
            <person name="Ji M."/>
            <person name="Qiu Y."/>
            <person name="Yang B."/>
        </authorList>
    </citation>
    <scope>NUCLEOTIDE SEQUENCE [LARGE SCALE GENOMIC DNA]</scope>
    <source>
        <strain evidence="1">Ann1</strain>
    </source>
</reference>
<sequence length="179" mass="20128">MASNVIKCKNCNVVICELLEFIQNKVDVIDEEGIVQLCTTSFSDEDIETVKNLLFDSITTKQRNIPRKRIGKSQRDLYDVISVFKQVDPEGVPIFVAKELHKLPPVTFDHIDATRLLKDILILQKLFKNIKKRLVDTTRDRKAGAYLAQRISLCIQRGNAASLLDTMPSDSGLVGLDGL</sequence>
<keyword evidence="2" id="KW-1185">Reference proteome</keyword>